<gene>
    <name evidence="5" type="primary">tatC</name>
    <name evidence="6" type="ORF">SAMN05446037_1004160</name>
</gene>
<evidence type="ECO:0000256" key="1">
    <source>
        <dbReference type="ARBA" id="ARBA00004141"/>
    </source>
</evidence>
<feature type="transmembrane region" description="Helical" evidence="5">
    <location>
        <begin position="189"/>
        <end position="206"/>
    </location>
</feature>
<dbReference type="NCBIfam" id="TIGR00945">
    <property type="entry name" value="tatC"/>
    <property type="match status" value="1"/>
</dbReference>
<dbReference type="RefSeq" id="WP_089281939.1">
    <property type="nucleotide sequence ID" value="NZ_FZOJ01000004.1"/>
</dbReference>
<evidence type="ECO:0000256" key="2">
    <source>
        <dbReference type="ARBA" id="ARBA00022692"/>
    </source>
</evidence>
<dbReference type="EMBL" id="FZOJ01000004">
    <property type="protein sequence ID" value="SNS11855.1"/>
    <property type="molecule type" value="Genomic_DNA"/>
</dbReference>
<keyword evidence="4 5" id="KW-0472">Membrane</keyword>
<evidence type="ECO:0000313" key="6">
    <source>
        <dbReference type="EMBL" id="SNS11855.1"/>
    </source>
</evidence>
<comment type="subcellular location">
    <subcellularLocation>
        <location evidence="5">Cell membrane</location>
        <topology evidence="5">Multi-pass membrane protein</topology>
    </subcellularLocation>
    <subcellularLocation>
        <location evidence="1">Membrane</location>
        <topology evidence="1">Multi-pass membrane protein</topology>
    </subcellularLocation>
</comment>
<feature type="transmembrane region" description="Helical" evidence="5">
    <location>
        <begin position="20"/>
        <end position="45"/>
    </location>
</feature>
<name>A0A239BUZ0_9FIRM</name>
<keyword evidence="5" id="KW-0653">Protein transport</keyword>
<accession>A0A239BUZ0</accession>
<keyword evidence="5" id="KW-0813">Transport</keyword>
<keyword evidence="3 5" id="KW-1133">Transmembrane helix</keyword>
<proteinExistence type="inferred from homology"/>
<keyword evidence="2 5" id="KW-0812">Transmembrane</keyword>
<sequence length="236" mass="26810">MNEKKLTLVGHLEELRKRIIFIALVVVIGSAVSYFYVDIIVDFIIQPAKDLHFIYLSPADLFLAYIKISLVSGTIVTLPIILYHVWRFILPGMALKQKIYIILANFMSMIFFIAGASFAYYLIVPLTIQFFTKMSRQEIEPLFSFASYTSFMSSILLSFGITFQLPILILLLTQFNLITPAFLKKSRKIFILLIFIAAAILTPPDIVSQILLAAPMILLLELSIIISSAIYKRKKS</sequence>
<dbReference type="PANTHER" id="PTHR30371:SF0">
    <property type="entry name" value="SEC-INDEPENDENT PROTEIN TRANSLOCASE PROTEIN TATC, CHLOROPLASTIC-RELATED"/>
    <property type="match status" value="1"/>
</dbReference>
<keyword evidence="5" id="KW-0811">Translocation</keyword>
<protein>
    <recommendedName>
        <fullName evidence="5">Sec-independent protein translocase protein TatC</fullName>
    </recommendedName>
</protein>
<evidence type="ECO:0000256" key="3">
    <source>
        <dbReference type="ARBA" id="ARBA00022989"/>
    </source>
</evidence>
<dbReference type="GO" id="GO:0033281">
    <property type="term" value="C:TAT protein transport complex"/>
    <property type="evidence" value="ECO:0007669"/>
    <property type="project" value="UniProtKB-UniRule"/>
</dbReference>
<evidence type="ECO:0000256" key="5">
    <source>
        <dbReference type="HAMAP-Rule" id="MF_00902"/>
    </source>
</evidence>
<dbReference type="PANTHER" id="PTHR30371">
    <property type="entry name" value="SEC-INDEPENDENT PROTEIN TRANSLOCASE PROTEIN TATC"/>
    <property type="match status" value="1"/>
</dbReference>
<dbReference type="HAMAP" id="MF_00902">
    <property type="entry name" value="TatC"/>
    <property type="match status" value="1"/>
</dbReference>
<evidence type="ECO:0000313" key="7">
    <source>
        <dbReference type="Proteomes" id="UP000198304"/>
    </source>
</evidence>
<feature type="transmembrane region" description="Helical" evidence="5">
    <location>
        <begin position="98"/>
        <end position="131"/>
    </location>
</feature>
<organism evidence="6 7">
    <name type="scientific">Anaerovirgula multivorans</name>
    <dbReference type="NCBI Taxonomy" id="312168"/>
    <lineage>
        <taxon>Bacteria</taxon>
        <taxon>Bacillati</taxon>
        <taxon>Bacillota</taxon>
        <taxon>Clostridia</taxon>
        <taxon>Peptostreptococcales</taxon>
        <taxon>Natronincolaceae</taxon>
        <taxon>Anaerovirgula</taxon>
    </lineage>
</organism>
<dbReference type="Pfam" id="PF00902">
    <property type="entry name" value="TatC"/>
    <property type="match status" value="1"/>
</dbReference>
<comment type="subunit">
    <text evidence="5">Forms a complex with TatA.</text>
</comment>
<dbReference type="PRINTS" id="PR01840">
    <property type="entry name" value="TATCFAMILY"/>
</dbReference>
<dbReference type="GO" id="GO:0065002">
    <property type="term" value="P:intracellular protein transmembrane transport"/>
    <property type="evidence" value="ECO:0007669"/>
    <property type="project" value="TreeGrafter"/>
</dbReference>
<comment type="similarity">
    <text evidence="5">Belongs to the TatC family.</text>
</comment>
<dbReference type="OrthoDB" id="9777044at2"/>
<dbReference type="Proteomes" id="UP000198304">
    <property type="component" value="Unassembled WGS sequence"/>
</dbReference>
<feature type="transmembrane region" description="Helical" evidence="5">
    <location>
        <begin position="151"/>
        <end position="177"/>
    </location>
</feature>
<dbReference type="InterPro" id="IPR002033">
    <property type="entry name" value="TatC"/>
</dbReference>
<keyword evidence="7" id="KW-1185">Reference proteome</keyword>
<keyword evidence="5" id="KW-1003">Cell membrane</keyword>
<feature type="transmembrane region" description="Helical" evidence="5">
    <location>
        <begin position="212"/>
        <end position="231"/>
    </location>
</feature>
<dbReference type="AlphaFoldDB" id="A0A239BUZ0"/>
<evidence type="ECO:0000256" key="4">
    <source>
        <dbReference type="ARBA" id="ARBA00023136"/>
    </source>
</evidence>
<dbReference type="GO" id="GO:0043953">
    <property type="term" value="P:protein transport by the Tat complex"/>
    <property type="evidence" value="ECO:0007669"/>
    <property type="project" value="UniProtKB-UniRule"/>
</dbReference>
<dbReference type="GO" id="GO:0009977">
    <property type="term" value="F:proton motive force dependent protein transmembrane transporter activity"/>
    <property type="evidence" value="ECO:0007669"/>
    <property type="project" value="TreeGrafter"/>
</dbReference>
<comment type="function">
    <text evidence="5">Part of the twin-arginine translocation (Tat) system that transports large folded proteins containing a characteristic twin-arginine motif in their signal peptide across membranes.</text>
</comment>
<feature type="transmembrane region" description="Helical" evidence="5">
    <location>
        <begin position="65"/>
        <end position="86"/>
    </location>
</feature>
<reference evidence="6 7" key="1">
    <citation type="submission" date="2017-06" db="EMBL/GenBank/DDBJ databases">
        <authorList>
            <person name="Kim H.J."/>
            <person name="Triplett B.A."/>
        </authorList>
    </citation>
    <scope>NUCLEOTIDE SEQUENCE [LARGE SCALE GENOMIC DNA]</scope>
    <source>
        <strain evidence="6 7">SCA</strain>
    </source>
</reference>